<dbReference type="Gene3D" id="1.10.555.10">
    <property type="entry name" value="Rho GTPase activation protein"/>
    <property type="match status" value="1"/>
</dbReference>
<dbReference type="PROSITE" id="PS50848">
    <property type="entry name" value="START"/>
    <property type="match status" value="1"/>
</dbReference>
<dbReference type="SUPFAM" id="SSF48350">
    <property type="entry name" value="GTPase activation domain, GAP"/>
    <property type="match status" value="1"/>
</dbReference>
<dbReference type="GO" id="GO:0008289">
    <property type="term" value="F:lipid binding"/>
    <property type="evidence" value="ECO:0007669"/>
    <property type="project" value="InterPro"/>
</dbReference>
<dbReference type="Pfam" id="PF01852">
    <property type="entry name" value="START"/>
    <property type="match status" value="1"/>
</dbReference>
<feature type="region of interest" description="Disordered" evidence="14">
    <location>
        <begin position="644"/>
        <end position="717"/>
    </location>
</feature>
<feature type="region of interest" description="Disordered" evidence="14">
    <location>
        <begin position="1399"/>
        <end position="1422"/>
    </location>
</feature>
<dbReference type="Proteomes" id="UP000694395">
    <property type="component" value="Chromosome 27"/>
</dbReference>
<evidence type="ECO:0000256" key="14">
    <source>
        <dbReference type="SAM" id="MobiDB-lite"/>
    </source>
</evidence>
<evidence type="ECO:0000256" key="5">
    <source>
        <dbReference type="ARBA" id="ARBA00022490"/>
    </source>
</evidence>
<dbReference type="CDD" id="cd04375">
    <property type="entry name" value="RhoGAP_DLC1"/>
    <property type="match status" value="1"/>
</dbReference>
<dbReference type="InterPro" id="IPR023393">
    <property type="entry name" value="START-like_dom_sf"/>
</dbReference>
<feature type="region of interest" description="Disordered" evidence="14">
    <location>
        <begin position="324"/>
        <end position="432"/>
    </location>
</feature>
<evidence type="ECO:0000256" key="11">
    <source>
        <dbReference type="ARBA" id="ARBA00065039"/>
    </source>
</evidence>
<feature type="region of interest" description="Disordered" evidence="14">
    <location>
        <begin position="18"/>
        <end position="125"/>
    </location>
</feature>
<keyword evidence="8" id="KW-0007">Acetylation</keyword>
<keyword evidence="18" id="KW-1185">Reference proteome</keyword>
<dbReference type="FunFam" id="1.10.287.2070:FF:000001">
    <property type="entry name" value="StAR-related lipid transfer domain-containing 13"/>
    <property type="match status" value="1"/>
</dbReference>
<feature type="region of interest" description="Disordered" evidence="14">
    <location>
        <begin position="489"/>
        <end position="517"/>
    </location>
</feature>
<evidence type="ECO:0000256" key="8">
    <source>
        <dbReference type="ARBA" id="ARBA00022990"/>
    </source>
</evidence>
<feature type="compositionally biased region" description="Low complexity" evidence="14">
    <location>
        <begin position="28"/>
        <end position="59"/>
    </location>
</feature>
<comment type="subcellular location">
    <subcellularLocation>
        <location evidence="2">Cytoplasm</location>
    </subcellularLocation>
    <subcellularLocation>
        <location evidence="3">Lipid droplet</location>
    </subcellularLocation>
    <subcellularLocation>
        <location evidence="1">Mitochondrion membrane</location>
        <topology evidence="1">Peripheral membrane protein</topology>
        <orientation evidence="1">Cytoplasmic side</orientation>
    </subcellularLocation>
</comment>
<evidence type="ECO:0000313" key="18">
    <source>
        <dbReference type="Proteomes" id="UP000694395"/>
    </source>
</evidence>
<dbReference type="SMART" id="SM00454">
    <property type="entry name" value="SAM"/>
    <property type="match status" value="1"/>
</dbReference>
<dbReference type="Gene3D" id="3.30.530.20">
    <property type="match status" value="1"/>
</dbReference>
<dbReference type="GO" id="GO:0005811">
    <property type="term" value="C:lipid droplet"/>
    <property type="evidence" value="ECO:0007669"/>
    <property type="project" value="UniProtKB-SubCell"/>
</dbReference>
<gene>
    <name evidence="17" type="primary">stard13b</name>
</gene>
<dbReference type="SUPFAM" id="SSF47769">
    <property type="entry name" value="SAM/Pointed domain"/>
    <property type="match status" value="1"/>
</dbReference>
<evidence type="ECO:0000256" key="4">
    <source>
        <dbReference type="ARBA" id="ARBA00022468"/>
    </source>
</evidence>
<dbReference type="PANTHER" id="PTHR12659:SF6">
    <property type="entry name" value="STAR-RELATED LIPID TRANSFER PROTEIN 13"/>
    <property type="match status" value="1"/>
</dbReference>
<evidence type="ECO:0000259" key="16">
    <source>
        <dbReference type="PROSITE" id="PS50848"/>
    </source>
</evidence>
<dbReference type="FunFam" id="1.10.555.10:FF:000007">
    <property type="entry name" value="rho GTPase-activating protein 7 isoform X2"/>
    <property type="match status" value="1"/>
</dbReference>
<evidence type="ECO:0000256" key="7">
    <source>
        <dbReference type="ARBA" id="ARBA00022677"/>
    </source>
</evidence>
<dbReference type="InterPro" id="IPR001660">
    <property type="entry name" value="SAM"/>
</dbReference>
<dbReference type="Pfam" id="PF00620">
    <property type="entry name" value="RhoGAP"/>
    <property type="match status" value="1"/>
</dbReference>
<comment type="subunit">
    <text evidence="11">Homodimer. Interacts with TAX1BP1.</text>
</comment>
<keyword evidence="7" id="KW-0551">Lipid droplet</keyword>
<feature type="compositionally biased region" description="Basic and acidic residues" evidence="14">
    <location>
        <begin position="645"/>
        <end position="656"/>
    </location>
</feature>
<feature type="compositionally biased region" description="Low complexity" evidence="14">
    <location>
        <begin position="814"/>
        <end position="830"/>
    </location>
</feature>
<feature type="compositionally biased region" description="Basic and acidic residues" evidence="14">
    <location>
        <begin position="832"/>
        <end position="848"/>
    </location>
</feature>
<dbReference type="SUPFAM" id="SSF55961">
    <property type="entry name" value="Bet v1-like"/>
    <property type="match status" value="1"/>
</dbReference>
<reference evidence="17" key="3">
    <citation type="submission" date="2025-09" db="UniProtKB">
        <authorList>
            <consortium name="Ensembl"/>
        </authorList>
    </citation>
    <scope>IDENTIFICATION</scope>
</reference>
<dbReference type="InterPro" id="IPR013761">
    <property type="entry name" value="SAM/pointed_sf"/>
</dbReference>
<name>A0A8C7U6Z4_ONCMY</name>
<feature type="compositionally biased region" description="Basic and acidic residues" evidence="14">
    <location>
        <begin position="183"/>
        <end position="200"/>
    </location>
</feature>
<dbReference type="GO" id="GO:0005096">
    <property type="term" value="F:GTPase activator activity"/>
    <property type="evidence" value="ECO:0007669"/>
    <property type="project" value="UniProtKB-KW"/>
</dbReference>
<evidence type="ECO:0000256" key="3">
    <source>
        <dbReference type="ARBA" id="ARBA00004502"/>
    </source>
</evidence>
<proteinExistence type="predicted"/>
<evidence type="ECO:0000259" key="15">
    <source>
        <dbReference type="PROSITE" id="PS50238"/>
    </source>
</evidence>
<dbReference type="GO" id="GO:0030036">
    <property type="term" value="P:actin cytoskeleton organization"/>
    <property type="evidence" value="ECO:0007669"/>
    <property type="project" value="TreeGrafter"/>
</dbReference>
<feature type="domain" description="Rho-GAP" evidence="15">
    <location>
        <begin position="1163"/>
        <end position="1369"/>
    </location>
</feature>
<feature type="compositionally biased region" description="Basic and acidic residues" evidence="14">
    <location>
        <begin position="60"/>
        <end position="72"/>
    </location>
</feature>
<reference evidence="17" key="2">
    <citation type="submission" date="2025-08" db="UniProtKB">
        <authorList>
            <consortium name="Ensembl"/>
        </authorList>
    </citation>
    <scope>IDENTIFICATION</scope>
</reference>
<dbReference type="Gene3D" id="1.10.287.2070">
    <property type="match status" value="1"/>
</dbReference>
<dbReference type="InterPro" id="IPR002913">
    <property type="entry name" value="START_lipid-bd_dom"/>
</dbReference>
<evidence type="ECO:0000256" key="13">
    <source>
        <dbReference type="ARBA" id="ARBA00076865"/>
    </source>
</evidence>
<dbReference type="GO" id="GO:0007165">
    <property type="term" value="P:signal transduction"/>
    <property type="evidence" value="ECO:0007669"/>
    <property type="project" value="InterPro"/>
</dbReference>
<feature type="compositionally biased region" description="Acidic residues" evidence="14">
    <location>
        <begin position="333"/>
        <end position="350"/>
    </location>
</feature>
<keyword evidence="4" id="KW-0343">GTPase activation</keyword>
<feature type="region of interest" description="Disordered" evidence="14">
    <location>
        <begin position="165"/>
        <end position="212"/>
    </location>
</feature>
<feature type="region of interest" description="Disordered" evidence="14">
    <location>
        <begin position="795"/>
        <end position="849"/>
    </location>
</feature>
<reference evidence="17" key="1">
    <citation type="submission" date="2020-07" db="EMBL/GenBank/DDBJ databases">
        <title>A long reads based de novo assembly of the rainbow trout Arlee double haploid line genome.</title>
        <authorList>
            <person name="Gao G."/>
            <person name="Palti Y."/>
        </authorList>
    </citation>
    <scope>NUCLEOTIDE SEQUENCE [LARGE SCALE GENOMIC DNA]</scope>
</reference>
<dbReference type="GeneTree" id="ENSGT00950000183061"/>
<organism evidence="17 18">
    <name type="scientific">Oncorhynchus mykiss</name>
    <name type="common">Rainbow trout</name>
    <name type="synonym">Salmo gairdneri</name>
    <dbReference type="NCBI Taxonomy" id="8022"/>
    <lineage>
        <taxon>Eukaryota</taxon>
        <taxon>Metazoa</taxon>
        <taxon>Chordata</taxon>
        <taxon>Craniata</taxon>
        <taxon>Vertebrata</taxon>
        <taxon>Euteleostomi</taxon>
        <taxon>Actinopterygii</taxon>
        <taxon>Neopterygii</taxon>
        <taxon>Teleostei</taxon>
        <taxon>Protacanthopterygii</taxon>
        <taxon>Salmoniformes</taxon>
        <taxon>Salmonidae</taxon>
        <taxon>Salmoninae</taxon>
        <taxon>Oncorhynchus</taxon>
    </lineage>
</organism>
<feature type="compositionally biased region" description="Polar residues" evidence="14">
    <location>
        <begin position="18"/>
        <end position="27"/>
    </location>
</feature>
<evidence type="ECO:0000256" key="2">
    <source>
        <dbReference type="ARBA" id="ARBA00004496"/>
    </source>
</evidence>
<dbReference type="PANTHER" id="PTHR12659">
    <property type="entry name" value="RHO-TYPE GTPASE ACTIVATING PROTEIN"/>
    <property type="match status" value="1"/>
</dbReference>
<dbReference type="SMART" id="SM00324">
    <property type="entry name" value="RhoGAP"/>
    <property type="match status" value="1"/>
</dbReference>
<accession>A0A8C7U6Z4</accession>
<keyword evidence="10" id="KW-0472">Membrane</keyword>
<feature type="compositionally biased region" description="Low complexity" evidence="14">
    <location>
        <begin position="392"/>
        <end position="409"/>
    </location>
</feature>
<evidence type="ECO:0000256" key="10">
    <source>
        <dbReference type="ARBA" id="ARBA00023136"/>
    </source>
</evidence>
<feature type="compositionally biased region" description="Polar residues" evidence="14">
    <location>
        <begin position="692"/>
        <end position="706"/>
    </location>
</feature>
<keyword evidence="5" id="KW-0963">Cytoplasm</keyword>
<feature type="compositionally biased region" description="Polar residues" evidence="14">
    <location>
        <begin position="659"/>
        <end position="671"/>
    </location>
</feature>
<feature type="domain" description="START" evidence="16">
    <location>
        <begin position="1420"/>
        <end position="1603"/>
    </location>
</feature>
<dbReference type="SMART" id="SM00234">
    <property type="entry name" value="START"/>
    <property type="match status" value="1"/>
</dbReference>
<sequence length="1634" mass="181483">MDTVLMVTLEERQSLVMSASSGRTFSPQTLAHTQVQTQAQQQTQPETQTPQSSSECASESSHDDDSSTERDPLQIVCPGGLLSEPGSVTSPSPDDANHNGLDLHSTSPAEDPCLASNVPSPRIEGDVDVLAPKIEGNLEVEDSDRPVESGHFLDANLSGQLEDMELGHTSPSQTESDMELEEESPRWTETDSQPEDHSEGPMDNGHVPTDLEHTEDNHVPFPLGHIHTFLVQSEAEVSHVTISVVQSETFSSIPSLVVSVDNNMDPFRPPSLPIALSEAPLVGLGLCDHPRIIKHKPSSITFSDYTCSSSTCHSSTDHSVFINDSSDCRESSSEEDDEGDVDEDGDDDNIFPELLQSREFLVSRRRRSSNKERDKVVQKRSSLNPQAEAPVSSTTNTSASSHLSSSSSSKNQNHGGYEAETETSNTEESPLVQPQTLWCESMSQLMRKLDQLNLDIEEALSASSSPSDTPCTARRQQCGAVSGTAVNQSLNEKDSTLLQRGEPDTGECPRQDQHKTTAPRISAIGTRARTKKTVMCSKMTNAGAELEAKEACDWLRAAGFPQYAQLFEDSQFPIDISPVKKDHDFLDNDLVEPLCRRLNTLNKCASMKLDVNLPKKKSEDSDEEDLFAISDRWTFECTSRRWSRLKGEGHSPREGEGQALQTTTSSESVLTDLSEPEVSSLHSESSGGSGHQAISTEESDSSNRNYYDSAAMPEPDSTSLTLPHLPYYGSLPAKNGRAGRTRAKDFLHRMETLRSRGTLGRGHCKKLVISAPVLQTEPQALKTLRCVEITNEDRSGAEVTTGGPILGLTPQCPSSSEGSHSSGSTVSSPSLQERKPHSQRTDRSDAKRSGMYLEDLAVFSSLQRIGGVAQGKRGVAEHNQRNEFRSYENLVVHIPKDHKPGTFPKALSIESLSPILGASVPCHSNHINPLEPQSNPHPTYNPREFYHRPLTQFCPRGSRISVYDNVPGSHLYASTGDLLDLEKEDLFPHLDDILQHVNGLQQIVDRWSKNILPSAGLDGQGTHPAGMQSSSQITLDFEGTSVLEGQSTSSDGDRDAVSLIETHCTGHRERRDSGVGASLTRPNRLRWPSFQMSNRLSHSVASLQITNQSAGQLSLLQKFSLLRLTAIMEKYSMSNKHGWTWSVPKFMKRMKVPDYKDKNVFGVPLIVHVQRSGQPLPLSLQQALRYLRSQCLDQVGLFRKSGVKSRIQALRQMNESSPDDVSYEDQSAYDVADMVKQFFRDLPEPLLTSKLGETFLHIYQYVPKDQRLQAVQTAIMLMSDENREVLQMLLCFLSDVTSSVEENQMTPMNIAVCLAPSLFHLNILKKDNLSPRAMQRKYTTGRPDQKDLNENLAATQGLAHMIIECNRLFEIPHEMVTQSRNSYVEADLHAPTLEELCRQQQEEDDASYQTEARPCQTHSETRPQNLYQSYVESRLQELLKEAREKAKGWVSCTSSDNTELYCKKVGDGNPLRQWRVAVEVEAPPSVLLNRVLRERHLWDVDLLQWKVAETLDRHTEVFHYVLNRMPPHPSRDFLVLRSWRTDLPKGTCALVCVSVEHEDCPRVGGVRAVVLESNYLLEPCGSGKSRLTHICRVDLKGRSPEWYNKAFGHLCAAEAARIRNSFQPISTEGPETKI</sequence>
<keyword evidence="9" id="KW-0496">Mitochondrion</keyword>
<protein>
    <recommendedName>
        <fullName evidence="12">StAR-related lipid transfer protein 13</fullName>
    </recommendedName>
    <alternativeName>
        <fullName evidence="13">START domain-containing protein 13</fullName>
    </alternativeName>
</protein>
<evidence type="ECO:0000256" key="12">
    <source>
        <dbReference type="ARBA" id="ARBA00067490"/>
    </source>
</evidence>
<evidence type="ECO:0000256" key="6">
    <source>
        <dbReference type="ARBA" id="ARBA00022553"/>
    </source>
</evidence>
<dbReference type="InterPro" id="IPR000198">
    <property type="entry name" value="RhoGAP_dom"/>
</dbReference>
<dbReference type="InterPro" id="IPR008936">
    <property type="entry name" value="Rho_GTPase_activation_prot"/>
</dbReference>
<keyword evidence="6" id="KW-0597">Phosphoprotein</keyword>
<evidence type="ECO:0000256" key="1">
    <source>
        <dbReference type="ARBA" id="ARBA00004346"/>
    </source>
</evidence>
<dbReference type="PROSITE" id="PS50238">
    <property type="entry name" value="RHOGAP"/>
    <property type="match status" value="1"/>
</dbReference>
<dbReference type="GO" id="GO:0035023">
    <property type="term" value="P:regulation of Rho protein signal transduction"/>
    <property type="evidence" value="ECO:0007669"/>
    <property type="project" value="TreeGrafter"/>
</dbReference>
<feature type="compositionally biased region" description="Low complexity" evidence="14">
    <location>
        <begin position="676"/>
        <end position="686"/>
    </location>
</feature>
<dbReference type="CDD" id="cd09592">
    <property type="entry name" value="SAM_DLC2"/>
    <property type="match status" value="1"/>
</dbReference>
<dbReference type="FunFam" id="3.30.530.20:FF:000009">
    <property type="entry name" value="StAR related lipid transfer domain containing 13"/>
    <property type="match status" value="1"/>
</dbReference>
<dbReference type="Ensembl" id="ENSOMYT00000100503.2">
    <property type="protein sequence ID" value="ENSOMYP00000092384.2"/>
    <property type="gene ID" value="ENSOMYG00000042126.2"/>
</dbReference>
<dbReference type="GO" id="GO:0031966">
    <property type="term" value="C:mitochondrial membrane"/>
    <property type="evidence" value="ECO:0007669"/>
    <property type="project" value="UniProtKB-SubCell"/>
</dbReference>
<dbReference type="Pfam" id="PF07647">
    <property type="entry name" value="SAM_2"/>
    <property type="match status" value="1"/>
</dbReference>
<evidence type="ECO:0000313" key="17">
    <source>
        <dbReference type="Ensembl" id="ENSOMYP00000092384.2"/>
    </source>
</evidence>
<evidence type="ECO:0000256" key="9">
    <source>
        <dbReference type="ARBA" id="ARBA00023128"/>
    </source>
</evidence>
<feature type="compositionally biased region" description="Basic and acidic residues" evidence="14">
    <location>
        <begin position="491"/>
        <end position="515"/>
    </location>
</feature>